<gene>
    <name evidence="1" type="ORF">QWY81_11665</name>
</gene>
<reference evidence="1 2" key="1">
    <citation type="journal article" date="2014" name="Int. J. Syst. Evol. Microbiol.">
        <title>Complete genome sequence of Corynebacterium casei LMG S-19264T (=DSM 44701T), isolated from a smear-ripened cheese.</title>
        <authorList>
            <consortium name="US DOE Joint Genome Institute (JGI-PGF)"/>
            <person name="Walter F."/>
            <person name="Albersmeier A."/>
            <person name="Kalinowski J."/>
            <person name="Ruckert C."/>
        </authorList>
    </citation>
    <scope>NUCLEOTIDE SEQUENCE [LARGE SCALE GENOMIC DNA]</scope>
    <source>
        <strain evidence="1 2">CECT 8670</strain>
    </source>
</reference>
<evidence type="ECO:0000313" key="2">
    <source>
        <dbReference type="Proteomes" id="UP001228636"/>
    </source>
</evidence>
<name>A0AAJ1VI98_9FLAO</name>
<dbReference type="AlphaFoldDB" id="A0AAJ1VI98"/>
<proteinExistence type="predicted"/>
<evidence type="ECO:0000313" key="1">
    <source>
        <dbReference type="EMBL" id="MDN3620112.1"/>
    </source>
</evidence>
<accession>A0AAJ1VI98</accession>
<dbReference type="RefSeq" id="WP_261973245.1">
    <property type="nucleotide sequence ID" value="NZ_CP103460.1"/>
</dbReference>
<protein>
    <submittedName>
        <fullName evidence="1">Uncharacterized protein</fullName>
    </submittedName>
</protein>
<comment type="caution">
    <text evidence="1">The sequence shown here is derived from an EMBL/GenBank/DDBJ whole genome shotgun (WGS) entry which is preliminary data.</text>
</comment>
<sequence length="295" mass="34236">MDKKEYNTLIAVLGWEDRFYEGIKSDLENYSFQRLILLRYQECDDFTVKSRELIEKICAKNKIDLKYLEVSDLDTVEKWKVFDDYFSKEDNVGKNVLLDISTMPRDTIWSLLYFLNSLNISIDYIYHTPKSYNSDWLSKEPGKPRLLFKHSGISRLGVQTALIILTGFETERTKQLVHFFEPKLTYLGVQKGSQFNNEIRNAENHESIKGYTETKEFELDAYADDNGYSSIKDQIDELKDSYNVIVASLGPKPTSIAMYKAFLDNPEIALAYVPAKEFNKEYSKGIGEKIFGVFK</sequence>
<dbReference type="Proteomes" id="UP001228636">
    <property type="component" value="Unassembled WGS sequence"/>
</dbReference>
<dbReference type="EMBL" id="JAUFQH010000010">
    <property type="protein sequence ID" value="MDN3620112.1"/>
    <property type="molecule type" value="Genomic_DNA"/>
</dbReference>
<organism evidence="1 2">
    <name type="scientific">Polaribacter sejongensis</name>
    <dbReference type="NCBI Taxonomy" id="985043"/>
    <lineage>
        <taxon>Bacteria</taxon>
        <taxon>Pseudomonadati</taxon>
        <taxon>Bacteroidota</taxon>
        <taxon>Flavobacteriia</taxon>
        <taxon>Flavobacteriales</taxon>
        <taxon>Flavobacteriaceae</taxon>
    </lineage>
</organism>